<reference evidence="2 3" key="1">
    <citation type="journal article" date="2017" name="ISME J.">
        <title>Unveiling bifidobacterial biogeography across the mammalian branch of the tree of life.</title>
        <authorList>
            <person name="Milani C."/>
            <person name="Mangifesta M."/>
            <person name="Mancabelli L."/>
            <person name="Lugli G.A."/>
            <person name="James K."/>
            <person name="Duranti S."/>
            <person name="Turroni F."/>
            <person name="Ferrario C."/>
            <person name="Ossiprandi M.C."/>
            <person name="van Sinderen D."/>
            <person name="Ventura M."/>
        </authorList>
    </citation>
    <scope>NUCLEOTIDE SEQUENCE [LARGE SCALE GENOMIC DNA]</scope>
    <source>
        <strain evidence="2 3">70</strain>
    </source>
</reference>
<accession>A0A2A2EHU6</accession>
<feature type="region of interest" description="Disordered" evidence="1">
    <location>
        <begin position="301"/>
        <end position="342"/>
    </location>
</feature>
<dbReference type="EMBL" id="MVOG01000027">
    <property type="protein sequence ID" value="PAU68749.1"/>
    <property type="molecule type" value="Genomic_DNA"/>
</dbReference>
<evidence type="ECO:0000313" key="2">
    <source>
        <dbReference type="EMBL" id="PAU68749.1"/>
    </source>
</evidence>
<comment type="caution">
    <text evidence="2">The sequence shown here is derived from an EMBL/GenBank/DDBJ whole genome shotgun (WGS) entry which is preliminary data.</text>
</comment>
<organism evidence="2 3">
    <name type="scientific">Bifidobacterium italicum</name>
    <dbReference type="NCBI Taxonomy" id="1960968"/>
    <lineage>
        <taxon>Bacteria</taxon>
        <taxon>Bacillati</taxon>
        <taxon>Actinomycetota</taxon>
        <taxon>Actinomycetes</taxon>
        <taxon>Bifidobacteriales</taxon>
        <taxon>Bifidobacteriaceae</taxon>
        <taxon>Bifidobacterium</taxon>
    </lineage>
</organism>
<keyword evidence="3" id="KW-1185">Reference proteome</keyword>
<protein>
    <submittedName>
        <fullName evidence="2">IS3509a transposase</fullName>
    </submittedName>
</protein>
<evidence type="ECO:0000256" key="1">
    <source>
        <dbReference type="SAM" id="MobiDB-lite"/>
    </source>
</evidence>
<sequence length="342" mass="38729">MAQFRAFLRWVTGTVSMLAAAEAIGVSRRTFLRAVDWCWNVRPHIGDDGVVHRFVEVDGTYVPHGWCMLVAIGDDGATIGWQWCHRENRAAYHALMRSLTPPDLLVCDGAAACLGAAAGVWPGVPVQRCLVHTPGNTFADLTRRPKSEAGRELLSPIRKLPRIHDPERAAGWLAALNDWHARHGDYIKERTYARTDPDNPKARAGRTWWWTHERPRRAYFRIIAMQREGTLFAYLEHGEDLPNNTNRLEGGVNADLKRKLDAHRGLSPEHTKRCCEWVVYMKSANPDPERFVTPDCWNERKPIPRPTGEPEPGTWTQVQLPCDDPDTHEPGFGIRKGWGGRS</sequence>
<evidence type="ECO:0000313" key="3">
    <source>
        <dbReference type="Proteomes" id="UP000217986"/>
    </source>
</evidence>
<dbReference type="Proteomes" id="UP000217986">
    <property type="component" value="Unassembled WGS sequence"/>
</dbReference>
<gene>
    <name evidence="2" type="ORF">B1400_1367</name>
</gene>
<dbReference type="AlphaFoldDB" id="A0A2A2EHU6"/>
<proteinExistence type="predicted"/>
<name>A0A2A2EHU6_9BIFI</name>